<reference evidence="4 5" key="1">
    <citation type="submission" date="2019-12" db="EMBL/GenBank/DDBJ databases">
        <title>Whole genome shotgun sequence of Streptomyces caniferus NBRC 15389.</title>
        <authorList>
            <person name="Ichikawa N."/>
            <person name="Kimura A."/>
            <person name="Kitahashi Y."/>
            <person name="Komaki H."/>
            <person name="Tamura T."/>
        </authorList>
    </citation>
    <scope>NUCLEOTIDE SEQUENCE [LARGE SCALE GENOMIC DNA]</scope>
    <source>
        <strain evidence="4 5">NBRC 15389</strain>
    </source>
</reference>
<dbReference type="EMBL" id="BLIN01000003">
    <property type="protein sequence ID" value="GFE06138.1"/>
    <property type="molecule type" value="Genomic_DNA"/>
</dbReference>
<protein>
    <recommendedName>
        <fullName evidence="1">UPF0225 protein Scani_24060</fullName>
    </recommendedName>
</protein>
<feature type="domain" description="YchJ-like middle NTF2-like" evidence="3">
    <location>
        <begin position="92"/>
        <end position="186"/>
    </location>
</feature>
<dbReference type="AlphaFoldDB" id="A0A640S4U6"/>
<dbReference type="InterPro" id="IPR048469">
    <property type="entry name" value="YchJ-like_M"/>
</dbReference>
<feature type="compositionally biased region" description="Basic residues" evidence="2">
    <location>
        <begin position="37"/>
        <end position="55"/>
    </location>
</feature>
<comment type="similarity">
    <text evidence="1">Belongs to the UPF0225 family.</text>
</comment>
<evidence type="ECO:0000259" key="3">
    <source>
        <dbReference type="Pfam" id="PF17775"/>
    </source>
</evidence>
<dbReference type="PANTHER" id="PTHR33747:SF1">
    <property type="entry name" value="ADENYLATE CYCLASE-ASSOCIATED CAP C-TERMINAL DOMAIN-CONTAINING PROTEIN"/>
    <property type="match status" value="1"/>
</dbReference>
<dbReference type="Proteomes" id="UP000435837">
    <property type="component" value="Unassembled WGS sequence"/>
</dbReference>
<organism evidence="4 5">
    <name type="scientific">Streptomyces caniferus</name>
    <dbReference type="NCBI Taxonomy" id="285557"/>
    <lineage>
        <taxon>Bacteria</taxon>
        <taxon>Bacillati</taxon>
        <taxon>Actinomycetota</taxon>
        <taxon>Actinomycetes</taxon>
        <taxon>Kitasatosporales</taxon>
        <taxon>Streptomycetaceae</taxon>
        <taxon>Streptomyces</taxon>
    </lineage>
</organism>
<evidence type="ECO:0000313" key="5">
    <source>
        <dbReference type="Proteomes" id="UP000435837"/>
    </source>
</evidence>
<comment type="caution">
    <text evidence="4">The sequence shown here is derived from an EMBL/GenBank/DDBJ whole genome shotgun (WGS) entry which is preliminary data.</text>
</comment>
<gene>
    <name evidence="4" type="ORF">Scani_24060</name>
</gene>
<sequence>MGDLSWEFPKWAYLQGVPLRRVLGRCPVCRGRDPPTRHNRGVSKPNKLNKPKNAPRRPAAAVTPASPCPCGRTEAYRDCCGPFHQGLATAPTAERLMRSRYSAFVVGDTGYLLRTWHPTTRPGSLDLEPAQRWSGLDILGTTGGSAFHTEGTVEFRAHFTLHGHADSQYENSRFVREDGQWVYLDALPSV</sequence>
<evidence type="ECO:0000256" key="2">
    <source>
        <dbReference type="SAM" id="MobiDB-lite"/>
    </source>
</evidence>
<dbReference type="Gene3D" id="3.10.450.50">
    <property type="match status" value="1"/>
</dbReference>
<dbReference type="HAMAP" id="MF_00612">
    <property type="entry name" value="UPF0225"/>
    <property type="match status" value="1"/>
</dbReference>
<dbReference type="SUPFAM" id="SSF54427">
    <property type="entry name" value="NTF2-like"/>
    <property type="match status" value="1"/>
</dbReference>
<accession>A0A640S4U6</accession>
<dbReference type="Pfam" id="PF17775">
    <property type="entry name" value="YchJ_M-like"/>
    <property type="match status" value="1"/>
</dbReference>
<dbReference type="InterPro" id="IPR023006">
    <property type="entry name" value="YchJ-like"/>
</dbReference>
<evidence type="ECO:0000256" key="1">
    <source>
        <dbReference type="HAMAP-Rule" id="MF_00612"/>
    </source>
</evidence>
<dbReference type="PANTHER" id="PTHR33747">
    <property type="entry name" value="UPF0225 PROTEIN SCO1677"/>
    <property type="match status" value="1"/>
</dbReference>
<feature type="region of interest" description="Disordered" evidence="2">
    <location>
        <begin position="33"/>
        <end position="64"/>
    </location>
</feature>
<name>A0A640S4U6_9ACTN</name>
<evidence type="ECO:0000313" key="4">
    <source>
        <dbReference type="EMBL" id="GFE06138.1"/>
    </source>
</evidence>
<dbReference type="InterPro" id="IPR032710">
    <property type="entry name" value="NTF2-like_dom_sf"/>
</dbReference>
<proteinExistence type="inferred from homology"/>